<name>A0A1G2HHP8_9BACT</name>
<reference evidence="4 5" key="1">
    <citation type="journal article" date="2016" name="Nat. Commun.">
        <title>Thousands of microbial genomes shed light on interconnected biogeochemical processes in an aquifer system.</title>
        <authorList>
            <person name="Anantharaman K."/>
            <person name="Brown C.T."/>
            <person name="Hug L.A."/>
            <person name="Sharon I."/>
            <person name="Castelle C.J."/>
            <person name="Probst A.J."/>
            <person name="Thomas B.C."/>
            <person name="Singh A."/>
            <person name="Wilkins M.J."/>
            <person name="Karaoz U."/>
            <person name="Brodie E.L."/>
            <person name="Williams K.H."/>
            <person name="Hubbard S.S."/>
            <person name="Banfield J.F."/>
        </authorList>
    </citation>
    <scope>NUCLEOTIDE SEQUENCE [LARGE SCALE GENOMIC DNA]</scope>
</reference>
<dbReference type="EMBL" id="MHOK01000016">
    <property type="protein sequence ID" value="OGZ61800.1"/>
    <property type="molecule type" value="Genomic_DNA"/>
</dbReference>
<evidence type="ECO:0000256" key="1">
    <source>
        <dbReference type="SAM" id="MobiDB-lite"/>
    </source>
</evidence>
<feature type="transmembrane region" description="Helical" evidence="2">
    <location>
        <begin position="241"/>
        <end position="261"/>
    </location>
</feature>
<dbReference type="PROSITE" id="PS51841">
    <property type="entry name" value="LTD"/>
    <property type="match status" value="1"/>
</dbReference>
<keyword evidence="2" id="KW-0812">Transmembrane</keyword>
<evidence type="ECO:0000313" key="4">
    <source>
        <dbReference type="EMBL" id="OGZ61800.1"/>
    </source>
</evidence>
<dbReference type="Gene3D" id="2.60.40.1260">
    <property type="entry name" value="Lamin Tail domain"/>
    <property type="match status" value="1"/>
</dbReference>
<keyword evidence="2" id="KW-0472">Membrane</keyword>
<dbReference type="SUPFAM" id="SSF74853">
    <property type="entry name" value="Lamin A/C globular tail domain"/>
    <property type="match status" value="1"/>
</dbReference>
<evidence type="ECO:0000259" key="3">
    <source>
        <dbReference type="PROSITE" id="PS51841"/>
    </source>
</evidence>
<evidence type="ECO:0000256" key="2">
    <source>
        <dbReference type="SAM" id="Phobius"/>
    </source>
</evidence>
<protein>
    <recommendedName>
        <fullName evidence="3">LTD domain-containing protein</fullName>
    </recommendedName>
</protein>
<dbReference type="InterPro" id="IPR001322">
    <property type="entry name" value="Lamin_tail_dom"/>
</dbReference>
<dbReference type="InterPro" id="IPR036415">
    <property type="entry name" value="Lamin_tail_dom_sf"/>
</dbReference>
<dbReference type="AlphaFoldDB" id="A0A1G2HHP8"/>
<dbReference type="STRING" id="1802165.A3F94_01280"/>
<feature type="compositionally biased region" description="Polar residues" evidence="1">
    <location>
        <begin position="201"/>
        <end position="219"/>
    </location>
</feature>
<gene>
    <name evidence="4" type="ORF">A3F94_01280</name>
</gene>
<feature type="region of interest" description="Disordered" evidence="1">
    <location>
        <begin position="201"/>
        <end position="223"/>
    </location>
</feature>
<keyword evidence="2" id="KW-1133">Transmembrane helix</keyword>
<sequence length="268" mass="29747">MKCKKCFLGLISLLILTILGLFFIYKTSRAQEPAVIINEFLPNPEGKDSDSEWIELFNSSSESVDLSGWFLDDIEGGSKTYEIPLGTLIAPKSYLVFNIQDTKIQLNNTGGDSVRLLDPNKTVTYEISYADKANDNLAYALIEKNWQWTENLTPGSTNNTPTMSNDLVKQEETQTIETQDNTTPLPNTSETLPVKDTQAEITPKSTTKQVEKTPTNIQDPPNPKELSAFLSKNNSLYKSQLVIFTVAGVLSLAMGITVVLIKNKKRSS</sequence>
<organism evidence="4 5">
    <name type="scientific">Candidatus Spechtbacteria bacterium RIFCSPLOWO2_12_FULL_38_22</name>
    <dbReference type="NCBI Taxonomy" id="1802165"/>
    <lineage>
        <taxon>Bacteria</taxon>
        <taxon>Candidatus Spechtiibacteriota</taxon>
    </lineage>
</organism>
<accession>A0A1G2HHP8</accession>
<dbReference type="Pfam" id="PF00932">
    <property type="entry name" value="LTD"/>
    <property type="match status" value="1"/>
</dbReference>
<proteinExistence type="predicted"/>
<evidence type="ECO:0000313" key="5">
    <source>
        <dbReference type="Proteomes" id="UP000176770"/>
    </source>
</evidence>
<comment type="caution">
    <text evidence="4">The sequence shown here is derived from an EMBL/GenBank/DDBJ whole genome shotgun (WGS) entry which is preliminary data.</text>
</comment>
<feature type="domain" description="LTD" evidence="3">
    <location>
        <begin position="26"/>
        <end position="131"/>
    </location>
</feature>
<dbReference type="Proteomes" id="UP000176770">
    <property type="component" value="Unassembled WGS sequence"/>
</dbReference>